<evidence type="ECO:0000256" key="7">
    <source>
        <dbReference type="ARBA" id="ARBA00023065"/>
    </source>
</evidence>
<keyword evidence="5 9" id="KW-0812">Transmembrane</keyword>
<feature type="transmembrane region" description="Helical" evidence="10">
    <location>
        <begin position="686"/>
        <end position="704"/>
    </location>
</feature>
<evidence type="ECO:0000313" key="16">
    <source>
        <dbReference type="Proteomes" id="UP000011910"/>
    </source>
</evidence>
<feature type="transmembrane region" description="Helical" evidence="10">
    <location>
        <begin position="404"/>
        <end position="426"/>
    </location>
</feature>
<feature type="transmembrane region" description="Helical" evidence="10">
    <location>
        <begin position="268"/>
        <end position="288"/>
    </location>
</feature>
<dbReference type="InterPro" id="IPR046806">
    <property type="entry name" value="MrpA_C/MbhE"/>
</dbReference>
<comment type="subcellular location">
    <subcellularLocation>
        <location evidence="1">Cell membrane</location>
        <topology evidence="1">Multi-pass membrane protein</topology>
    </subcellularLocation>
    <subcellularLocation>
        <location evidence="9">Membrane</location>
        <topology evidence="9">Multi-pass membrane protein</topology>
    </subcellularLocation>
</comment>
<evidence type="ECO:0000256" key="1">
    <source>
        <dbReference type="ARBA" id="ARBA00004651"/>
    </source>
</evidence>
<gene>
    <name evidence="15" type="primary">mrpA</name>
    <name evidence="15" type="ORF">ADICEAN_03034</name>
</gene>
<sequence length="771" mass="82882">MVLALVAGLAVACAAPLIHRLAGSRAYLLLMLLPLSIFGYLLSLLPTILAGQVLSSYYPWVPSLGIHLDIYLDGLSLLFALLISGFGALIIAYAAGYLKGHPLLGRFYGYLIMFMVAMLGVVTAGNLFSLFVFWELTSLSSYLLIGFKHDTEDSRNSALQALLVTGGGGLALMGGFLLLSTAGGSLSLPELLEQGDLIRTHALYLPALALICLGAFTKSAQFPFHFWLPNAMAAPTPVSAYLHSATMVKAGVYLLARLTPVLGGTDPWAYSLLIVGGTTTVLGAFLAIQQSDLKAILAYTTISALGILVSMIGLGTAPALEAMVVFLLAHALYKGTLFMVAGNVDHATGSRQIKQLRGLGRHMRPTALAAALAALSMAGMLPFFGFIGKELLYEAALEESTTRWALFGLTFFSGIIFVAVALVLGYRIFWRKTPTPTPLLHADGPLLYLPPLLLAGLGLLLGVLPALLVTPMLRRAAEAMLGEAQTFELTLWHGVNLVLLLSGLTMLLGWVLYRATDRLHALAPRLAPLYHYGPNNLFFKGVKALPGAAAALTGAIQTGKLRNYIAVISLTLVGFVAYTLIPNGPPLVLADRWHLVTNVRLYEVVLILLILAALYMLHRSKSRLTSIAILGIIGYSIAVFFILFGAPDIAATQLLIETLTVVLFVLVLHKLPAFHTLSAIQQKPKYIAVSVLFGAAMTYVLLLVKQFPLDSPLKEYFGQASYLQGQGRNIVNVILVDFRALDTLGETTVLAVAAKGIFALFKLKLDQEERL</sequence>
<dbReference type="PRINTS" id="PR01434">
    <property type="entry name" value="NADHDHGNASE5"/>
</dbReference>
<keyword evidence="4" id="KW-1003">Cell membrane</keyword>
<evidence type="ECO:0000256" key="4">
    <source>
        <dbReference type="ARBA" id="ARBA00022475"/>
    </source>
</evidence>
<reference evidence="15 16" key="1">
    <citation type="journal article" date="2013" name="Genome Announc.">
        <title>Draft Genome Sequence of Cesiribacter andamanensis Strain AMV16T, Isolated from a Soil Sample from a Mud Volcano in the Andaman Islands, India.</title>
        <authorList>
            <person name="Shivaji S."/>
            <person name="Ara S."/>
            <person name="Begum Z."/>
            <person name="Srinivas T.N."/>
            <person name="Singh A."/>
            <person name="Kumar Pinnaka A."/>
        </authorList>
    </citation>
    <scope>NUCLEOTIDE SEQUENCE [LARGE SCALE GENOMIC DNA]</scope>
    <source>
        <strain evidence="15 16">AMV16</strain>
    </source>
</reference>
<comment type="caution">
    <text evidence="15">The sequence shown here is derived from an EMBL/GenBank/DDBJ whole genome shotgun (WGS) entry which is preliminary data.</text>
</comment>
<feature type="transmembrane region" description="Helical" evidence="10">
    <location>
        <begin position="624"/>
        <end position="644"/>
    </location>
</feature>
<dbReference type="Pfam" id="PF20501">
    <property type="entry name" value="MbhE"/>
    <property type="match status" value="1"/>
</dbReference>
<feature type="transmembrane region" description="Helical" evidence="10">
    <location>
        <begin position="157"/>
        <end position="178"/>
    </location>
</feature>
<keyword evidence="8 10" id="KW-0472">Membrane</keyword>
<keyword evidence="16" id="KW-1185">Reference proteome</keyword>
<keyword evidence="2" id="KW-0813">Transport</keyword>
<feature type="transmembrane region" description="Helical" evidence="10">
    <location>
        <begin position="107"/>
        <end position="136"/>
    </location>
</feature>
<dbReference type="AlphaFoldDB" id="M7MZJ0"/>
<evidence type="ECO:0000259" key="13">
    <source>
        <dbReference type="Pfam" id="PF13244"/>
    </source>
</evidence>
<feature type="domain" description="MrpA C-terminal/MbhE" evidence="14">
    <location>
        <begin position="687"/>
        <end position="762"/>
    </location>
</feature>
<evidence type="ECO:0000256" key="9">
    <source>
        <dbReference type="RuleBase" id="RU000320"/>
    </source>
</evidence>
<proteinExistence type="predicted"/>
<dbReference type="InterPro" id="IPR001750">
    <property type="entry name" value="ND/Mrp_TM"/>
</dbReference>
<evidence type="ECO:0000259" key="14">
    <source>
        <dbReference type="Pfam" id="PF20501"/>
    </source>
</evidence>
<dbReference type="GO" id="GO:0005886">
    <property type="term" value="C:plasma membrane"/>
    <property type="evidence" value="ECO:0007669"/>
    <property type="project" value="UniProtKB-SubCell"/>
</dbReference>
<dbReference type="PANTHER" id="PTHR43373:SF1">
    <property type="entry name" value="NA(+)_H(+) ANTIPORTER SUBUNIT A"/>
    <property type="match status" value="1"/>
</dbReference>
<protein>
    <submittedName>
        <fullName evidence="15">Multiple resistance and pH homeostasis protein A</fullName>
    </submittedName>
</protein>
<feature type="transmembrane region" description="Helical" evidence="10">
    <location>
        <begin position="564"/>
        <end position="581"/>
    </location>
</feature>
<feature type="transmembrane region" description="Helical" evidence="10">
    <location>
        <begin position="650"/>
        <end position="674"/>
    </location>
</feature>
<keyword evidence="3" id="KW-0050">Antiport</keyword>
<evidence type="ECO:0000259" key="11">
    <source>
        <dbReference type="Pfam" id="PF00361"/>
    </source>
</evidence>
<dbReference type="OrthoDB" id="9807568at2"/>
<dbReference type="STRING" id="1279009.ADICEAN_03034"/>
<dbReference type="PATRIC" id="fig|1279009.4.peg.3079"/>
<dbReference type="GO" id="GO:0006811">
    <property type="term" value="P:monoatomic ion transport"/>
    <property type="evidence" value="ECO:0007669"/>
    <property type="project" value="UniProtKB-KW"/>
</dbReference>
<feature type="domain" description="NADH-Ubiquinone oxidoreductase (complex I) chain 5 N-terminal" evidence="12">
    <location>
        <begin position="63"/>
        <end position="108"/>
    </location>
</feature>
<feature type="transmembrane region" description="Helical" evidence="10">
    <location>
        <begin position="198"/>
        <end position="217"/>
    </location>
</feature>
<feature type="domain" description="MrpA C-terminal/MbhD" evidence="13">
    <location>
        <begin position="608"/>
        <end position="672"/>
    </location>
</feature>
<keyword evidence="7" id="KW-0406">Ion transport</keyword>
<dbReference type="Pfam" id="PF00662">
    <property type="entry name" value="Proton_antipo_N"/>
    <property type="match status" value="1"/>
</dbReference>
<feature type="transmembrane region" description="Helical" evidence="10">
    <location>
        <begin position="70"/>
        <end position="95"/>
    </location>
</feature>
<dbReference type="EMBL" id="AODQ01000087">
    <property type="protein sequence ID" value="EMR01838.1"/>
    <property type="molecule type" value="Genomic_DNA"/>
</dbReference>
<dbReference type="GO" id="GO:0015297">
    <property type="term" value="F:antiporter activity"/>
    <property type="evidence" value="ECO:0007669"/>
    <property type="project" value="UniProtKB-KW"/>
</dbReference>
<feature type="transmembrane region" description="Helical" evidence="10">
    <location>
        <begin position="489"/>
        <end position="513"/>
    </location>
</feature>
<feature type="transmembrane region" description="Helical" evidence="10">
    <location>
        <begin position="365"/>
        <end position="384"/>
    </location>
</feature>
<evidence type="ECO:0000256" key="8">
    <source>
        <dbReference type="ARBA" id="ARBA00023136"/>
    </source>
</evidence>
<feature type="transmembrane region" description="Helical" evidence="10">
    <location>
        <begin position="323"/>
        <end position="344"/>
    </location>
</feature>
<evidence type="ECO:0000256" key="2">
    <source>
        <dbReference type="ARBA" id="ARBA00022448"/>
    </source>
</evidence>
<feature type="transmembrane region" description="Helical" evidence="10">
    <location>
        <begin position="446"/>
        <end position="469"/>
    </location>
</feature>
<dbReference type="PANTHER" id="PTHR43373">
    <property type="entry name" value="NA(+)/H(+) ANTIPORTER SUBUNIT"/>
    <property type="match status" value="1"/>
</dbReference>
<feature type="domain" description="NADH:quinone oxidoreductase/Mrp antiporter transmembrane" evidence="11">
    <location>
        <begin position="124"/>
        <end position="408"/>
    </location>
</feature>
<dbReference type="InterPro" id="IPR001516">
    <property type="entry name" value="Proton_antipo_N"/>
</dbReference>
<dbReference type="Pfam" id="PF13244">
    <property type="entry name" value="MbhD"/>
    <property type="match status" value="1"/>
</dbReference>
<feature type="transmembrane region" description="Helical" evidence="10">
    <location>
        <begin position="295"/>
        <end position="317"/>
    </location>
</feature>
<accession>M7MZJ0</accession>
<keyword evidence="6 10" id="KW-1133">Transmembrane helix</keyword>
<dbReference type="Pfam" id="PF00361">
    <property type="entry name" value="Proton_antipo_M"/>
    <property type="match status" value="1"/>
</dbReference>
<feature type="transmembrane region" description="Helical" evidence="10">
    <location>
        <begin position="38"/>
        <end position="58"/>
    </location>
</feature>
<organism evidence="15 16">
    <name type="scientific">Cesiribacter andamanensis AMV16</name>
    <dbReference type="NCBI Taxonomy" id="1279009"/>
    <lineage>
        <taxon>Bacteria</taxon>
        <taxon>Pseudomonadati</taxon>
        <taxon>Bacteroidota</taxon>
        <taxon>Cytophagia</taxon>
        <taxon>Cytophagales</taxon>
        <taxon>Cesiribacteraceae</taxon>
        <taxon>Cesiribacter</taxon>
    </lineage>
</organism>
<dbReference type="eggNOG" id="COG1009">
    <property type="taxonomic scope" value="Bacteria"/>
</dbReference>
<dbReference type="NCBIfam" id="NF009287">
    <property type="entry name" value="PRK12647.1"/>
    <property type="match status" value="1"/>
</dbReference>
<evidence type="ECO:0000259" key="12">
    <source>
        <dbReference type="Pfam" id="PF00662"/>
    </source>
</evidence>
<dbReference type="InterPro" id="IPR050616">
    <property type="entry name" value="CPA3_Na-H_Antiporter_A"/>
</dbReference>
<dbReference type="Proteomes" id="UP000011910">
    <property type="component" value="Unassembled WGS sequence"/>
</dbReference>
<dbReference type="InterPro" id="IPR025383">
    <property type="entry name" value="MrpA_C/MbhD"/>
</dbReference>
<feature type="transmembrane region" description="Helical" evidence="10">
    <location>
        <begin position="601"/>
        <end position="617"/>
    </location>
</feature>
<evidence type="ECO:0000256" key="3">
    <source>
        <dbReference type="ARBA" id="ARBA00022449"/>
    </source>
</evidence>
<evidence type="ECO:0000256" key="5">
    <source>
        <dbReference type="ARBA" id="ARBA00022692"/>
    </source>
</evidence>
<evidence type="ECO:0000256" key="10">
    <source>
        <dbReference type="SAM" id="Phobius"/>
    </source>
</evidence>
<evidence type="ECO:0000313" key="15">
    <source>
        <dbReference type="EMBL" id="EMR01838.1"/>
    </source>
</evidence>
<dbReference type="RefSeq" id="WP_009196420.1">
    <property type="nucleotide sequence ID" value="NZ_AODQ01000087.1"/>
</dbReference>
<evidence type="ECO:0000256" key="6">
    <source>
        <dbReference type="ARBA" id="ARBA00022989"/>
    </source>
</evidence>
<name>M7MZJ0_9BACT</name>